<evidence type="ECO:0000256" key="1">
    <source>
        <dbReference type="ARBA" id="ARBA00023015"/>
    </source>
</evidence>
<evidence type="ECO:0000256" key="3">
    <source>
        <dbReference type="ARBA" id="ARBA00023163"/>
    </source>
</evidence>
<evidence type="ECO:0000259" key="4">
    <source>
        <dbReference type="PROSITE" id="PS50043"/>
    </source>
</evidence>
<dbReference type="PANTHER" id="PTHR44688:SF16">
    <property type="entry name" value="DNA-BINDING TRANSCRIPTIONAL ACTIVATOR DEVR_DOSR"/>
    <property type="match status" value="1"/>
</dbReference>
<dbReference type="PROSITE" id="PS50043">
    <property type="entry name" value="HTH_LUXR_2"/>
    <property type="match status" value="1"/>
</dbReference>
<dbReference type="GO" id="GO:0006355">
    <property type="term" value="P:regulation of DNA-templated transcription"/>
    <property type="evidence" value="ECO:0007669"/>
    <property type="project" value="InterPro"/>
</dbReference>
<dbReference type="Gene3D" id="1.10.10.10">
    <property type="entry name" value="Winged helix-like DNA-binding domain superfamily/Winged helix DNA-binding domain"/>
    <property type="match status" value="1"/>
</dbReference>
<protein>
    <submittedName>
        <fullName evidence="5">Helix-turn-helix transcriptional regulator</fullName>
    </submittedName>
</protein>
<accession>A0A7G7MS28</accession>
<name>A0A7G7MS28_9PSEU</name>
<dbReference type="PROSITE" id="PS00622">
    <property type="entry name" value="HTH_LUXR_1"/>
    <property type="match status" value="1"/>
</dbReference>
<gene>
    <name evidence="5" type="ORF">H6H00_13820</name>
</gene>
<dbReference type="EMBL" id="CP060131">
    <property type="protein sequence ID" value="QNG55589.1"/>
    <property type="molecule type" value="Genomic_DNA"/>
</dbReference>
<dbReference type="InterPro" id="IPR036388">
    <property type="entry name" value="WH-like_DNA-bd_sf"/>
</dbReference>
<evidence type="ECO:0000256" key="2">
    <source>
        <dbReference type="ARBA" id="ARBA00023125"/>
    </source>
</evidence>
<dbReference type="KEGG" id="ppel:H6H00_13820"/>
<dbReference type="Pfam" id="PF00196">
    <property type="entry name" value="GerE"/>
    <property type="match status" value="1"/>
</dbReference>
<dbReference type="PANTHER" id="PTHR44688">
    <property type="entry name" value="DNA-BINDING TRANSCRIPTIONAL ACTIVATOR DEVR_DOSR"/>
    <property type="match status" value="1"/>
</dbReference>
<dbReference type="InterPro" id="IPR029016">
    <property type="entry name" value="GAF-like_dom_sf"/>
</dbReference>
<proteinExistence type="predicted"/>
<sequence>MDDDALSRALDAALPRRLAELRSATGLPVVFGGSTRSEQGALQLSISRTVGTFGDSLRRVRVVTGRGLGGAAMARSAPCRVSDYASTPGITHDYDQAVVEREQLASVMAYPVVVHGAVRGVLYGAARESRRIGDVAVRNAGVVAAHLARDLAALAGTPAPAARRVDAAGAALAELAELARSTADPLLRARLARIHTDLAGGPVEPAAGAPALSPREREALRLVAVGSTNAEIAVAMGIGVVTVKAYLHNAMRKLGVNNRGRAVVAARAAGLL</sequence>
<dbReference type="SUPFAM" id="SSF55781">
    <property type="entry name" value="GAF domain-like"/>
    <property type="match status" value="1"/>
</dbReference>
<dbReference type="Proteomes" id="UP000515728">
    <property type="component" value="Chromosome"/>
</dbReference>
<dbReference type="SUPFAM" id="SSF46894">
    <property type="entry name" value="C-terminal effector domain of the bipartite response regulators"/>
    <property type="match status" value="1"/>
</dbReference>
<dbReference type="GO" id="GO:0003677">
    <property type="term" value="F:DNA binding"/>
    <property type="evidence" value="ECO:0007669"/>
    <property type="project" value="UniProtKB-KW"/>
</dbReference>
<evidence type="ECO:0000313" key="6">
    <source>
        <dbReference type="Proteomes" id="UP000515728"/>
    </source>
</evidence>
<dbReference type="PRINTS" id="PR00038">
    <property type="entry name" value="HTHLUXR"/>
</dbReference>
<dbReference type="InterPro" id="IPR000792">
    <property type="entry name" value="Tscrpt_reg_LuxR_C"/>
</dbReference>
<dbReference type="InterPro" id="IPR016032">
    <property type="entry name" value="Sig_transdc_resp-reg_C-effctor"/>
</dbReference>
<organism evidence="5 6">
    <name type="scientific">Pseudonocardia petroleophila</name>
    <dbReference type="NCBI Taxonomy" id="37331"/>
    <lineage>
        <taxon>Bacteria</taxon>
        <taxon>Bacillati</taxon>
        <taxon>Actinomycetota</taxon>
        <taxon>Actinomycetes</taxon>
        <taxon>Pseudonocardiales</taxon>
        <taxon>Pseudonocardiaceae</taxon>
        <taxon>Pseudonocardia</taxon>
    </lineage>
</organism>
<dbReference type="SMART" id="SM00421">
    <property type="entry name" value="HTH_LUXR"/>
    <property type="match status" value="1"/>
</dbReference>
<dbReference type="AlphaFoldDB" id="A0A7G7MS28"/>
<dbReference type="Gene3D" id="3.30.450.40">
    <property type="match status" value="1"/>
</dbReference>
<dbReference type="CDD" id="cd06170">
    <property type="entry name" value="LuxR_C_like"/>
    <property type="match status" value="1"/>
</dbReference>
<keyword evidence="6" id="KW-1185">Reference proteome</keyword>
<keyword evidence="3" id="KW-0804">Transcription</keyword>
<keyword evidence="1" id="KW-0805">Transcription regulation</keyword>
<evidence type="ECO:0000313" key="5">
    <source>
        <dbReference type="EMBL" id="QNG55589.1"/>
    </source>
</evidence>
<reference evidence="5 6" key="1">
    <citation type="submission" date="2020-08" db="EMBL/GenBank/DDBJ databases">
        <authorList>
            <person name="Mo P."/>
        </authorList>
    </citation>
    <scope>NUCLEOTIDE SEQUENCE [LARGE SCALE GENOMIC DNA]</scope>
    <source>
        <strain evidence="5 6">CGMCC 4.1532</strain>
    </source>
</reference>
<feature type="domain" description="HTH luxR-type" evidence="4">
    <location>
        <begin position="205"/>
        <end position="270"/>
    </location>
</feature>
<keyword evidence="2" id="KW-0238">DNA-binding</keyword>